<dbReference type="AlphaFoldDB" id="A0A292PXN9"/>
<evidence type="ECO:0000313" key="2">
    <source>
        <dbReference type="EMBL" id="CUS11197.1"/>
    </source>
</evidence>
<accession>A0A292PXN9</accession>
<organism evidence="2 3">
    <name type="scientific">Tuber aestivum</name>
    <name type="common">summer truffle</name>
    <dbReference type="NCBI Taxonomy" id="59557"/>
    <lineage>
        <taxon>Eukaryota</taxon>
        <taxon>Fungi</taxon>
        <taxon>Dikarya</taxon>
        <taxon>Ascomycota</taxon>
        <taxon>Pezizomycotina</taxon>
        <taxon>Pezizomycetes</taxon>
        <taxon>Pezizales</taxon>
        <taxon>Tuberaceae</taxon>
        <taxon>Tuber</taxon>
    </lineage>
</organism>
<feature type="compositionally biased region" description="Basic and acidic residues" evidence="1">
    <location>
        <begin position="108"/>
        <end position="119"/>
    </location>
</feature>
<keyword evidence="3" id="KW-1185">Reference proteome</keyword>
<proteinExistence type="predicted"/>
<feature type="region of interest" description="Disordered" evidence="1">
    <location>
        <begin position="1"/>
        <end position="37"/>
    </location>
</feature>
<sequence>MKGRKRESTRTGNSLSEFRNAKREDPINKSNNIGNEGYLRFDRRPHYIIDKAYHTLLPTMAHRTVPYRTRIVCRTGSRKRPSAHGPVHGIAPKTNNNNNNNGNGQMDGRTDIRRESILS</sequence>
<evidence type="ECO:0000256" key="1">
    <source>
        <dbReference type="SAM" id="MobiDB-lite"/>
    </source>
</evidence>
<name>A0A292PXN9_9PEZI</name>
<feature type="compositionally biased region" description="Low complexity" evidence="1">
    <location>
        <begin position="95"/>
        <end position="104"/>
    </location>
</feature>
<gene>
    <name evidence="2" type="ORF">GSTUAT00004696001</name>
</gene>
<feature type="region of interest" description="Disordered" evidence="1">
    <location>
        <begin position="75"/>
        <end position="119"/>
    </location>
</feature>
<evidence type="ECO:0000313" key="3">
    <source>
        <dbReference type="Proteomes" id="UP001412239"/>
    </source>
</evidence>
<reference evidence="2" key="1">
    <citation type="submission" date="2015-10" db="EMBL/GenBank/DDBJ databases">
        <authorList>
            <person name="Regsiter A."/>
            <person name="william w."/>
        </authorList>
    </citation>
    <scope>NUCLEOTIDE SEQUENCE</scope>
    <source>
        <strain evidence="2">Montdore</strain>
    </source>
</reference>
<dbReference type="Proteomes" id="UP001412239">
    <property type="component" value="Unassembled WGS sequence"/>
</dbReference>
<dbReference type="EMBL" id="LN891028">
    <property type="protein sequence ID" value="CUS11197.1"/>
    <property type="molecule type" value="Genomic_DNA"/>
</dbReference>
<protein>
    <submittedName>
        <fullName evidence="2">Uncharacterized protein</fullName>
    </submittedName>
</protein>